<protein>
    <submittedName>
        <fullName evidence="2">Uncharacterized protein</fullName>
    </submittedName>
</protein>
<reference evidence="2 3" key="1">
    <citation type="submission" date="2015-02" db="EMBL/GenBank/DDBJ databases">
        <title>Genome Sequencing of Rickettsiales.</title>
        <authorList>
            <person name="Daugherty S.C."/>
            <person name="Su Q."/>
            <person name="Abolude K."/>
            <person name="Beier-Sexton M."/>
            <person name="Carlyon J.A."/>
            <person name="Carter R."/>
            <person name="Day N.P."/>
            <person name="Dumler S.J."/>
            <person name="Dyachenko V."/>
            <person name="Godinez A."/>
            <person name="Kurtti T.J."/>
            <person name="Lichay M."/>
            <person name="Mullins K.E."/>
            <person name="Ott S."/>
            <person name="Pappas-Brown V."/>
            <person name="Paris D.H."/>
            <person name="Patel P."/>
            <person name="Richards A.L."/>
            <person name="Sadzewicz L."/>
            <person name="Sears K."/>
            <person name="Seidman D."/>
            <person name="Sengamalay N."/>
            <person name="Stenos J."/>
            <person name="Tallon L.J."/>
            <person name="Vincent G."/>
            <person name="Fraser C.M."/>
            <person name="Munderloh U."/>
            <person name="Dunning-Hotopp J.C."/>
        </authorList>
    </citation>
    <scope>NUCLEOTIDE SEQUENCE [LARGE SCALE GENOMIC DNA]</scope>
    <source>
        <strain evidence="2 3">EmCRT</strain>
    </source>
</reference>
<dbReference type="Proteomes" id="UP000033546">
    <property type="component" value="Unassembled WGS sequence"/>
</dbReference>
<organism evidence="2 3">
    <name type="scientific">Ehrlichia cf. muris str. EmCRT</name>
    <dbReference type="NCBI Taxonomy" id="1359167"/>
    <lineage>
        <taxon>Bacteria</taxon>
        <taxon>Pseudomonadati</taxon>
        <taxon>Pseudomonadota</taxon>
        <taxon>Alphaproteobacteria</taxon>
        <taxon>Rickettsiales</taxon>
        <taxon>Anaplasmataceae</taxon>
        <taxon>Ehrlichia</taxon>
    </lineage>
</organism>
<keyword evidence="1" id="KW-0472">Membrane</keyword>
<gene>
    <name evidence="2" type="ORF">EMUCRT_0491</name>
</gene>
<feature type="transmembrane region" description="Helical" evidence="1">
    <location>
        <begin position="6"/>
        <end position="28"/>
    </location>
</feature>
<evidence type="ECO:0000256" key="1">
    <source>
        <dbReference type="SAM" id="Phobius"/>
    </source>
</evidence>
<sequence>MHIESLYQEVIYILSSDLYIVVYGKWLVVMLKAMTRPYLLCLNTL</sequence>
<name>A0A0F3NCX7_9RICK</name>
<evidence type="ECO:0000313" key="2">
    <source>
        <dbReference type="EMBL" id="KJV65547.1"/>
    </source>
</evidence>
<comment type="caution">
    <text evidence="2">The sequence shown here is derived from an EMBL/GenBank/DDBJ whole genome shotgun (WGS) entry which is preliminary data.</text>
</comment>
<keyword evidence="1" id="KW-0812">Transmembrane</keyword>
<accession>A0A0F3NCX7</accession>
<keyword evidence="1" id="KW-1133">Transmembrane helix</keyword>
<dbReference type="EMBL" id="LANU01000002">
    <property type="protein sequence ID" value="KJV65547.1"/>
    <property type="molecule type" value="Genomic_DNA"/>
</dbReference>
<evidence type="ECO:0000313" key="3">
    <source>
        <dbReference type="Proteomes" id="UP000033546"/>
    </source>
</evidence>
<dbReference type="AlphaFoldDB" id="A0A0F3NCX7"/>
<dbReference type="PATRIC" id="fig|1359167.3.peg.475"/>
<proteinExistence type="predicted"/>